<evidence type="ECO:0000256" key="2">
    <source>
        <dbReference type="ARBA" id="ARBA00023002"/>
    </source>
</evidence>
<evidence type="ECO:0000259" key="3">
    <source>
        <dbReference type="SMART" id="SM00829"/>
    </source>
</evidence>
<sequence>MKFSLITKPRHYEPRGYRMSNDKTDRRIAHYQFGKPEEVLRLENDQPRSSLGRDSVRVRLTRSMIHPADLQLVAAHYSPTVDAVPEGRVPGMEGVGVVEEAAPGALDGTGIEVGDRVAFLAESTWQSSLVLPAGSLVAIPDDITDDVASQMLLNTITARLVLRVAQRTLGTRPSRIVLTAASSSVGKLISVLALREGIPLIRLVRSEASAARLAALLEGGDIIATETEGWQDAVRSAAEGDIPLVIDGVGGEMVTESGWLLNQGGALISFGLLGKGSSDLTMYLPKSLTLRGASIGTWQTDTDPDDQARDLEVAVEIARSTPQVFEGSTVFELSDIRNAIDAVTAPTKQGNVLLSI</sequence>
<proteinExistence type="predicted"/>
<reference evidence="4 5" key="1">
    <citation type="submission" date="2018-08" db="EMBL/GenBank/DDBJ databases">
        <title>Recombination of ecologically and evolutionarily significant loci maintains genetic cohesion in the Pseudomonas syringae species complex.</title>
        <authorList>
            <person name="Dillon M."/>
            <person name="Thakur S."/>
            <person name="Almeida R.N.D."/>
            <person name="Weir B.S."/>
            <person name="Guttman D.S."/>
        </authorList>
    </citation>
    <scope>NUCLEOTIDE SEQUENCE [LARGE SCALE GENOMIC DNA]</scope>
    <source>
        <strain evidence="4 5">ICMP 4996</strain>
    </source>
</reference>
<feature type="domain" description="Enoyl reductase (ER)" evidence="3">
    <location>
        <begin position="35"/>
        <end position="354"/>
    </location>
</feature>
<dbReference type="GO" id="GO:0016651">
    <property type="term" value="F:oxidoreductase activity, acting on NAD(P)H"/>
    <property type="evidence" value="ECO:0007669"/>
    <property type="project" value="TreeGrafter"/>
</dbReference>
<protein>
    <submittedName>
        <fullName evidence="4">Alcohol dehydrogenase zinc-binding domain-containing protein</fullName>
    </submittedName>
</protein>
<dbReference type="InterPro" id="IPR020843">
    <property type="entry name" value="ER"/>
</dbReference>
<dbReference type="InterPro" id="IPR036291">
    <property type="entry name" value="NAD(P)-bd_dom_sf"/>
</dbReference>
<dbReference type="Proteomes" id="UP000268004">
    <property type="component" value="Unassembled WGS sequence"/>
</dbReference>
<dbReference type="AlphaFoldDB" id="A0A3M4YD90"/>
<dbReference type="Gene3D" id="3.90.180.10">
    <property type="entry name" value="Medium-chain alcohol dehydrogenases, catalytic domain"/>
    <property type="match status" value="1"/>
</dbReference>
<dbReference type="InterPro" id="IPR013154">
    <property type="entry name" value="ADH-like_N"/>
</dbReference>
<gene>
    <name evidence="4" type="ORF">ALP78_02098</name>
</gene>
<dbReference type="Gene3D" id="3.40.50.720">
    <property type="entry name" value="NAD(P)-binding Rossmann-like Domain"/>
    <property type="match status" value="1"/>
</dbReference>
<evidence type="ECO:0000313" key="5">
    <source>
        <dbReference type="Proteomes" id="UP000268004"/>
    </source>
</evidence>
<dbReference type="Pfam" id="PF08240">
    <property type="entry name" value="ADH_N"/>
    <property type="match status" value="1"/>
</dbReference>
<evidence type="ECO:0000256" key="1">
    <source>
        <dbReference type="ARBA" id="ARBA00022857"/>
    </source>
</evidence>
<keyword evidence="1" id="KW-0521">NADP</keyword>
<dbReference type="EMBL" id="RBSD01000106">
    <property type="protein sequence ID" value="RMR86249.1"/>
    <property type="molecule type" value="Genomic_DNA"/>
</dbReference>
<name>A0A3M4YD90_9PSED</name>
<dbReference type="SUPFAM" id="SSF50129">
    <property type="entry name" value="GroES-like"/>
    <property type="match status" value="1"/>
</dbReference>
<keyword evidence="2" id="KW-0560">Oxidoreductase</keyword>
<dbReference type="PANTHER" id="PTHR48106">
    <property type="entry name" value="QUINONE OXIDOREDUCTASE PIG3-RELATED"/>
    <property type="match status" value="1"/>
</dbReference>
<dbReference type="InterPro" id="IPR011032">
    <property type="entry name" value="GroES-like_sf"/>
</dbReference>
<organism evidence="4 5">
    <name type="scientific">Pseudomonas coronafaciens pv. striafaciens</name>
    <dbReference type="NCBI Taxonomy" id="235276"/>
    <lineage>
        <taxon>Bacteria</taxon>
        <taxon>Pseudomonadati</taxon>
        <taxon>Pseudomonadota</taxon>
        <taxon>Gammaproteobacteria</taxon>
        <taxon>Pseudomonadales</taxon>
        <taxon>Pseudomonadaceae</taxon>
        <taxon>Pseudomonas</taxon>
        <taxon>Pseudomonas coronafaciens</taxon>
    </lineage>
</organism>
<dbReference type="SMART" id="SM00829">
    <property type="entry name" value="PKS_ER"/>
    <property type="match status" value="1"/>
</dbReference>
<accession>A0A3M4YD90</accession>
<dbReference type="GO" id="GO:0070402">
    <property type="term" value="F:NADPH binding"/>
    <property type="evidence" value="ECO:0007669"/>
    <property type="project" value="TreeGrafter"/>
</dbReference>
<dbReference type="PANTHER" id="PTHR48106:SF2">
    <property type="entry name" value="ZN2+-BINDING DEHYDROGENASE"/>
    <property type="match status" value="1"/>
</dbReference>
<dbReference type="SUPFAM" id="SSF51735">
    <property type="entry name" value="NAD(P)-binding Rossmann-fold domains"/>
    <property type="match status" value="1"/>
</dbReference>
<evidence type="ECO:0000313" key="4">
    <source>
        <dbReference type="EMBL" id="RMR86249.1"/>
    </source>
</evidence>
<comment type="caution">
    <text evidence="4">The sequence shown here is derived from an EMBL/GenBank/DDBJ whole genome shotgun (WGS) entry which is preliminary data.</text>
</comment>